<evidence type="ECO:0000256" key="1">
    <source>
        <dbReference type="SAM" id="MobiDB-lite"/>
    </source>
</evidence>
<dbReference type="Pfam" id="PF03692">
    <property type="entry name" value="CxxCxxCC"/>
    <property type="match status" value="1"/>
</dbReference>
<dbReference type="AlphaFoldDB" id="A0A328XHV9"/>
<feature type="compositionally biased region" description="Low complexity" evidence="1">
    <location>
        <begin position="1"/>
        <end position="19"/>
    </location>
</feature>
<evidence type="ECO:0000313" key="2">
    <source>
        <dbReference type="EMBL" id="RAR58996.1"/>
    </source>
</evidence>
<dbReference type="EMBL" id="QLSX01000010">
    <property type="protein sequence ID" value="RAR58996.1"/>
    <property type="molecule type" value="Genomic_DNA"/>
</dbReference>
<proteinExistence type="predicted"/>
<protein>
    <recommendedName>
        <fullName evidence="4">YkgJ family cysteine cluster protein</fullName>
    </recommendedName>
</protein>
<accession>A0A328XHV9</accession>
<organism evidence="2 3">
    <name type="scientific">Onishia taeanensis</name>
    <dbReference type="NCBI Taxonomy" id="284577"/>
    <lineage>
        <taxon>Bacteria</taxon>
        <taxon>Pseudomonadati</taxon>
        <taxon>Pseudomonadota</taxon>
        <taxon>Gammaproteobacteria</taxon>
        <taxon>Oceanospirillales</taxon>
        <taxon>Halomonadaceae</taxon>
        <taxon>Onishia</taxon>
    </lineage>
</organism>
<feature type="region of interest" description="Disordered" evidence="1">
    <location>
        <begin position="1"/>
        <end position="21"/>
    </location>
</feature>
<dbReference type="InterPro" id="IPR052572">
    <property type="entry name" value="UPF0153_domain"/>
</dbReference>
<comment type="caution">
    <text evidence="2">The sequence shown here is derived from an EMBL/GenBank/DDBJ whole genome shotgun (WGS) entry which is preliminary data.</text>
</comment>
<dbReference type="PANTHER" id="PTHR36931:SF1">
    <property type="entry name" value="UPF0153 PROTEIN YEIW"/>
    <property type="match status" value="1"/>
</dbReference>
<dbReference type="OrthoDB" id="9803986at2"/>
<dbReference type="RefSeq" id="WP_112055774.1">
    <property type="nucleotide sequence ID" value="NZ_QLSX01000010.1"/>
</dbReference>
<name>A0A328XHV9_9GAMM</name>
<evidence type="ECO:0008006" key="4">
    <source>
        <dbReference type="Google" id="ProtNLM"/>
    </source>
</evidence>
<sequence length="101" mass="10563">MSRLIASTQAAASTSAHATGECRPGCGACCIAPSISSAIPGMPEGKPAGVRCVQLDDDNLCRLFGDPSRPAVCARFDFDQELCGSDREEALARIAAWETMT</sequence>
<dbReference type="InterPro" id="IPR005358">
    <property type="entry name" value="Puta_zinc/iron-chelating_dom"/>
</dbReference>
<dbReference type="Proteomes" id="UP000249700">
    <property type="component" value="Unassembled WGS sequence"/>
</dbReference>
<dbReference type="PANTHER" id="PTHR36931">
    <property type="entry name" value="UPF0153 PROTEIN YEIW"/>
    <property type="match status" value="1"/>
</dbReference>
<gene>
    <name evidence="2" type="ORF">BCL93_11025</name>
</gene>
<evidence type="ECO:0000313" key="3">
    <source>
        <dbReference type="Proteomes" id="UP000249700"/>
    </source>
</evidence>
<reference evidence="2 3" key="1">
    <citation type="submission" date="2018-06" db="EMBL/GenBank/DDBJ databases">
        <title>Comparative analysis of microorganisms from saline springs in Andes Mountain Range, Colombia.</title>
        <authorList>
            <person name="Rubin E."/>
        </authorList>
    </citation>
    <scope>NUCLEOTIDE SEQUENCE [LARGE SCALE GENOMIC DNA]</scope>
    <source>
        <strain evidence="2 3">USBA-857</strain>
    </source>
</reference>